<name>A0A0F9WUS4_9ZZZZ</name>
<dbReference type="AlphaFoldDB" id="A0A0F9WUS4"/>
<evidence type="ECO:0000256" key="1">
    <source>
        <dbReference type="SAM" id="MobiDB-lite"/>
    </source>
</evidence>
<gene>
    <name evidence="2" type="ORF">LCGC14_0232240</name>
</gene>
<dbReference type="EMBL" id="LAZR01000113">
    <property type="protein sequence ID" value="KKN90111.1"/>
    <property type="molecule type" value="Genomic_DNA"/>
</dbReference>
<dbReference type="InterPro" id="IPR036465">
    <property type="entry name" value="vWFA_dom_sf"/>
</dbReference>
<dbReference type="Gene3D" id="3.40.50.410">
    <property type="entry name" value="von Willebrand factor, type A domain"/>
    <property type="match status" value="1"/>
</dbReference>
<sequence>MAKANTGRDLVTLKTTVVTFVLDETGSMEMIRDDTIGGFNTYLDSLRDESKGKVEFSLIKFDSMKIDKVHVGEHISKVPNLTRETYIPGAATPLVDACVKSIRATEAALKQRDDEPNVLFVIQTDGQENASTEYNFTDLTTLIKQKEAEGWSFLFMGAGIDAYDVAVRQMGMAAAATMSYDLGSSKAAFAAVASNTDGYRESGMRSDTLFSNDQKTEAGDRFMTHGKKSSGHVQQATTTSGTDHQKTSAVDDLDLTS</sequence>
<evidence type="ECO:0000313" key="2">
    <source>
        <dbReference type="EMBL" id="KKN90111.1"/>
    </source>
</evidence>
<feature type="region of interest" description="Disordered" evidence="1">
    <location>
        <begin position="221"/>
        <end position="257"/>
    </location>
</feature>
<evidence type="ECO:0008006" key="3">
    <source>
        <dbReference type="Google" id="ProtNLM"/>
    </source>
</evidence>
<accession>A0A0F9WUS4</accession>
<dbReference type="SUPFAM" id="SSF53300">
    <property type="entry name" value="vWA-like"/>
    <property type="match status" value="1"/>
</dbReference>
<protein>
    <recommendedName>
        <fullName evidence="3">VWFA domain-containing protein</fullName>
    </recommendedName>
</protein>
<feature type="compositionally biased region" description="Polar residues" evidence="1">
    <location>
        <begin position="231"/>
        <end position="242"/>
    </location>
</feature>
<proteinExistence type="predicted"/>
<organism evidence="2">
    <name type="scientific">marine sediment metagenome</name>
    <dbReference type="NCBI Taxonomy" id="412755"/>
    <lineage>
        <taxon>unclassified sequences</taxon>
        <taxon>metagenomes</taxon>
        <taxon>ecological metagenomes</taxon>
    </lineage>
</organism>
<reference evidence="2" key="1">
    <citation type="journal article" date="2015" name="Nature">
        <title>Complex archaea that bridge the gap between prokaryotes and eukaryotes.</title>
        <authorList>
            <person name="Spang A."/>
            <person name="Saw J.H."/>
            <person name="Jorgensen S.L."/>
            <person name="Zaremba-Niedzwiedzka K."/>
            <person name="Martijn J."/>
            <person name="Lind A.E."/>
            <person name="van Eijk R."/>
            <person name="Schleper C."/>
            <person name="Guy L."/>
            <person name="Ettema T.J."/>
        </authorList>
    </citation>
    <scope>NUCLEOTIDE SEQUENCE</scope>
</reference>
<comment type="caution">
    <text evidence="2">The sequence shown here is derived from an EMBL/GenBank/DDBJ whole genome shotgun (WGS) entry which is preliminary data.</text>
</comment>